<feature type="compositionally biased region" description="Basic and acidic residues" evidence="1">
    <location>
        <begin position="31"/>
        <end position="46"/>
    </location>
</feature>
<dbReference type="RefSeq" id="WP_244955823.1">
    <property type="nucleotide sequence ID" value="NZ_JACHNX010000039.1"/>
</dbReference>
<feature type="region of interest" description="Disordered" evidence="1">
    <location>
        <begin position="31"/>
        <end position="87"/>
    </location>
</feature>
<name>A0ABR6KEV0_9SPHN</name>
<evidence type="ECO:0000256" key="1">
    <source>
        <dbReference type="SAM" id="MobiDB-lite"/>
    </source>
</evidence>
<comment type="caution">
    <text evidence="2">The sequence shown here is derived from an EMBL/GenBank/DDBJ whole genome shotgun (WGS) entry which is preliminary data.</text>
</comment>
<feature type="region of interest" description="Disordered" evidence="1">
    <location>
        <begin position="153"/>
        <end position="186"/>
    </location>
</feature>
<sequence>MATRKSTIDWPRIELEYLANEDSIREIADRHEISDTAIRKRAKAEGWVRAVRTANRREPDRSPPPPPAMDPEKRREPGEIADDGRGIVGRMLDELDTITSRRGELEDMIVDATDGDEDDARRDAMMKAVSLPVRAKTMQTLALALKTLNEASAPQGKKAAQQEKANAIGGGSRFAGLGPPKLKAVT</sequence>
<gene>
    <name evidence="2" type="ORF">GGQ89_003910</name>
</gene>
<dbReference type="EMBL" id="JACHNX010000039">
    <property type="protein sequence ID" value="MBB4611660.1"/>
    <property type="molecule type" value="Genomic_DNA"/>
</dbReference>
<evidence type="ECO:0008006" key="4">
    <source>
        <dbReference type="Google" id="ProtNLM"/>
    </source>
</evidence>
<proteinExistence type="predicted"/>
<keyword evidence="3" id="KW-1185">Reference proteome</keyword>
<dbReference type="Proteomes" id="UP000584663">
    <property type="component" value="Unassembled WGS sequence"/>
</dbReference>
<accession>A0ABR6KEV0</accession>
<organism evidence="2 3">
    <name type="scientific">Sphingomonas yabuuchiae</name>
    <dbReference type="NCBI Taxonomy" id="172044"/>
    <lineage>
        <taxon>Bacteria</taxon>
        <taxon>Pseudomonadati</taxon>
        <taxon>Pseudomonadota</taxon>
        <taxon>Alphaproteobacteria</taxon>
        <taxon>Sphingomonadales</taxon>
        <taxon>Sphingomonadaceae</taxon>
        <taxon>Sphingomonas</taxon>
    </lineage>
</organism>
<feature type="compositionally biased region" description="Basic and acidic residues" evidence="1">
    <location>
        <begin position="70"/>
        <end position="85"/>
    </location>
</feature>
<evidence type="ECO:0000313" key="3">
    <source>
        <dbReference type="Proteomes" id="UP000584663"/>
    </source>
</evidence>
<protein>
    <recommendedName>
        <fullName evidence="4">Terminase</fullName>
    </recommendedName>
</protein>
<reference evidence="2 3" key="1">
    <citation type="submission" date="2020-08" db="EMBL/GenBank/DDBJ databases">
        <title>Genomic Encyclopedia of Type Strains, Phase IV (KMG-IV): sequencing the most valuable type-strain genomes for metagenomic binning, comparative biology and taxonomic classification.</title>
        <authorList>
            <person name="Goeker M."/>
        </authorList>
    </citation>
    <scope>NUCLEOTIDE SEQUENCE [LARGE SCALE GENOMIC DNA]</scope>
    <source>
        <strain evidence="2 3">DSM 14562</strain>
    </source>
</reference>
<evidence type="ECO:0000313" key="2">
    <source>
        <dbReference type="EMBL" id="MBB4611660.1"/>
    </source>
</evidence>